<keyword evidence="3" id="KW-1185">Reference proteome</keyword>
<dbReference type="EMBL" id="BPPX01000030">
    <property type="protein sequence ID" value="GJC88084.1"/>
    <property type="molecule type" value="Genomic_DNA"/>
</dbReference>
<protein>
    <submittedName>
        <fullName evidence="2">Uncharacterized protein</fullName>
    </submittedName>
</protein>
<evidence type="ECO:0000313" key="3">
    <source>
        <dbReference type="Proteomes" id="UP001055172"/>
    </source>
</evidence>
<evidence type="ECO:0000256" key="1">
    <source>
        <dbReference type="SAM" id="MobiDB-lite"/>
    </source>
</evidence>
<proteinExistence type="predicted"/>
<evidence type="ECO:0000313" key="2">
    <source>
        <dbReference type="EMBL" id="GJC88084.1"/>
    </source>
</evidence>
<feature type="region of interest" description="Disordered" evidence="1">
    <location>
        <begin position="1"/>
        <end position="20"/>
    </location>
</feature>
<organism evidence="2 3">
    <name type="scientific">Colletotrichum liriopes</name>
    <dbReference type="NCBI Taxonomy" id="708192"/>
    <lineage>
        <taxon>Eukaryota</taxon>
        <taxon>Fungi</taxon>
        <taxon>Dikarya</taxon>
        <taxon>Ascomycota</taxon>
        <taxon>Pezizomycotina</taxon>
        <taxon>Sordariomycetes</taxon>
        <taxon>Hypocreomycetidae</taxon>
        <taxon>Glomerellales</taxon>
        <taxon>Glomerellaceae</taxon>
        <taxon>Colletotrichum</taxon>
        <taxon>Colletotrichum spaethianum species complex</taxon>
    </lineage>
</organism>
<feature type="compositionally biased region" description="Basic and acidic residues" evidence="1">
    <location>
        <begin position="1"/>
        <end position="10"/>
    </location>
</feature>
<accession>A0AA37GWE6</accession>
<sequence>MATADERSRSQSEPAQTNLAKLRDAVAIEPRQQILHSIEEQDTYKFHAAYQKEQAPDRETVLGQEYEDTSNACNRASKDQAGNLDDSQAWVQSAIKTTNAAFKTKRDTIEHDILETNRKRQLADRGLEADSAKRARLDKVDQLDTLMTCSWAAVLGIVSLNRKALVP</sequence>
<dbReference type="AlphaFoldDB" id="A0AA37GWE6"/>
<comment type="caution">
    <text evidence="2">The sequence shown here is derived from an EMBL/GenBank/DDBJ whole genome shotgun (WGS) entry which is preliminary data.</text>
</comment>
<gene>
    <name evidence="2" type="ORF">ColLi_10922</name>
</gene>
<name>A0AA37GWE6_9PEZI</name>
<dbReference type="Proteomes" id="UP001055172">
    <property type="component" value="Unassembled WGS sequence"/>
</dbReference>
<reference evidence="2 3" key="1">
    <citation type="submission" date="2021-07" db="EMBL/GenBank/DDBJ databases">
        <title>Genome data of Colletotrichum spaethianum.</title>
        <authorList>
            <person name="Utami Y.D."/>
            <person name="Hiruma K."/>
        </authorList>
    </citation>
    <scope>NUCLEOTIDE SEQUENCE [LARGE SCALE GENOMIC DNA]</scope>
    <source>
        <strain evidence="2 3">MAFF 242679</strain>
    </source>
</reference>